<dbReference type="Proteomes" id="UP001205998">
    <property type="component" value="Unassembled WGS sequence"/>
</dbReference>
<evidence type="ECO:0000256" key="1">
    <source>
        <dbReference type="ARBA" id="ARBA00004370"/>
    </source>
</evidence>
<evidence type="ECO:0000256" key="5">
    <source>
        <dbReference type="ARBA" id="ARBA00023180"/>
    </source>
</evidence>
<evidence type="ECO:0000256" key="4">
    <source>
        <dbReference type="ARBA" id="ARBA00023157"/>
    </source>
</evidence>
<dbReference type="GO" id="GO:0050863">
    <property type="term" value="P:regulation of T cell activation"/>
    <property type="evidence" value="ECO:0007669"/>
    <property type="project" value="UniProtKB-ARBA"/>
</dbReference>
<dbReference type="InterPro" id="IPR007110">
    <property type="entry name" value="Ig-like_dom"/>
</dbReference>
<dbReference type="InterPro" id="IPR036179">
    <property type="entry name" value="Ig-like_dom_sf"/>
</dbReference>
<dbReference type="SUPFAM" id="SSF48726">
    <property type="entry name" value="Immunoglobulin"/>
    <property type="match status" value="2"/>
</dbReference>
<comment type="caution">
    <text evidence="8">The sequence shown here is derived from an EMBL/GenBank/DDBJ whole genome shotgun (WGS) entry which is preliminary data.</text>
</comment>
<keyword evidence="4" id="KW-1015">Disulfide bond</keyword>
<dbReference type="AlphaFoldDB" id="A0AAD5FB31"/>
<feature type="domain" description="Ig-like" evidence="7">
    <location>
        <begin position="1"/>
        <end position="85"/>
    </location>
</feature>
<evidence type="ECO:0000259" key="7">
    <source>
        <dbReference type="PROSITE" id="PS50835"/>
    </source>
</evidence>
<dbReference type="PROSITE" id="PS50835">
    <property type="entry name" value="IG_LIKE"/>
    <property type="match status" value="2"/>
</dbReference>
<dbReference type="Gene3D" id="2.60.40.10">
    <property type="entry name" value="Immunoglobulins"/>
    <property type="match status" value="2"/>
</dbReference>
<accession>A0AAD5FB31</accession>
<dbReference type="InterPro" id="IPR003599">
    <property type="entry name" value="Ig_sub"/>
</dbReference>
<dbReference type="InterPro" id="IPR013783">
    <property type="entry name" value="Ig-like_fold"/>
</dbReference>
<dbReference type="PANTHER" id="PTHR24100">
    <property type="entry name" value="BUTYROPHILIN"/>
    <property type="match status" value="1"/>
</dbReference>
<organism evidence="8 9">
    <name type="scientific">Silurus asotus</name>
    <name type="common">Amur catfish</name>
    <name type="synonym">Parasilurus asotus</name>
    <dbReference type="NCBI Taxonomy" id="30991"/>
    <lineage>
        <taxon>Eukaryota</taxon>
        <taxon>Metazoa</taxon>
        <taxon>Chordata</taxon>
        <taxon>Craniata</taxon>
        <taxon>Vertebrata</taxon>
        <taxon>Euteleostomi</taxon>
        <taxon>Actinopterygii</taxon>
        <taxon>Neopterygii</taxon>
        <taxon>Teleostei</taxon>
        <taxon>Ostariophysi</taxon>
        <taxon>Siluriformes</taxon>
        <taxon>Siluridae</taxon>
        <taxon>Silurus</taxon>
    </lineage>
</organism>
<dbReference type="InterPro" id="IPR003598">
    <property type="entry name" value="Ig_sub2"/>
</dbReference>
<dbReference type="GO" id="GO:1903037">
    <property type="term" value="P:regulation of leukocyte cell-cell adhesion"/>
    <property type="evidence" value="ECO:0007669"/>
    <property type="project" value="UniProtKB-ARBA"/>
</dbReference>
<dbReference type="FunFam" id="2.60.40.10:FF:000142">
    <property type="entry name" value="V-set domain-containing T-cell activation inhibitor 1"/>
    <property type="match status" value="1"/>
</dbReference>
<feature type="non-terminal residue" evidence="8">
    <location>
        <position position="1"/>
    </location>
</feature>
<sequence length="206" mass="23396">IRTVEAFLGETVILPCERVQTAQNVYWRYMDSITVCDIIRGKANFEEQDPVFKDRVQLFPLEFVKGNFSIKLRNVDWSEEGIYTCNFPNTIVPETVQLSIKVLTKSVTIDAVVGGNVILPCSTEQTAQNVYWRHNDTTTVCDMIQGNVDFDEQHSVFQGRVETFPSDIAKGNFSIQLRKLKKSDAGIYTCNFPSIGITHKVYLKVT</sequence>
<dbReference type="GO" id="GO:0005102">
    <property type="term" value="F:signaling receptor binding"/>
    <property type="evidence" value="ECO:0007669"/>
    <property type="project" value="TreeGrafter"/>
</dbReference>
<feature type="non-terminal residue" evidence="8">
    <location>
        <position position="206"/>
    </location>
</feature>
<dbReference type="GO" id="GO:0001817">
    <property type="term" value="P:regulation of cytokine production"/>
    <property type="evidence" value="ECO:0007669"/>
    <property type="project" value="TreeGrafter"/>
</dbReference>
<keyword evidence="9" id="KW-1185">Reference proteome</keyword>
<evidence type="ECO:0000256" key="3">
    <source>
        <dbReference type="ARBA" id="ARBA00023136"/>
    </source>
</evidence>
<dbReference type="PANTHER" id="PTHR24100:SF148">
    <property type="entry name" value="SELECTION AND UPKEEP OF INTRAEPITHELIAL T-CELLS PROTEIN 10-RELATED"/>
    <property type="match status" value="1"/>
</dbReference>
<evidence type="ECO:0000256" key="6">
    <source>
        <dbReference type="ARBA" id="ARBA00023319"/>
    </source>
</evidence>
<dbReference type="GO" id="GO:0050852">
    <property type="term" value="P:T cell receptor signaling pathway"/>
    <property type="evidence" value="ECO:0007669"/>
    <property type="project" value="TreeGrafter"/>
</dbReference>
<dbReference type="Pfam" id="PF07686">
    <property type="entry name" value="V-set"/>
    <property type="match status" value="2"/>
</dbReference>
<evidence type="ECO:0000313" key="8">
    <source>
        <dbReference type="EMBL" id="KAI5609493.1"/>
    </source>
</evidence>
<evidence type="ECO:0000256" key="2">
    <source>
        <dbReference type="ARBA" id="ARBA00022729"/>
    </source>
</evidence>
<dbReference type="SMART" id="SM00408">
    <property type="entry name" value="IGc2"/>
    <property type="match status" value="2"/>
</dbReference>
<dbReference type="InterPro" id="IPR013106">
    <property type="entry name" value="Ig_V-set"/>
</dbReference>
<keyword evidence="3" id="KW-0472">Membrane</keyword>
<keyword evidence="6" id="KW-0393">Immunoglobulin domain</keyword>
<keyword evidence="2" id="KW-0732">Signal</keyword>
<dbReference type="SMART" id="SM00409">
    <property type="entry name" value="IG"/>
    <property type="match status" value="2"/>
</dbReference>
<dbReference type="GO" id="GO:0009897">
    <property type="term" value="C:external side of plasma membrane"/>
    <property type="evidence" value="ECO:0007669"/>
    <property type="project" value="TreeGrafter"/>
</dbReference>
<gene>
    <name evidence="8" type="ORF">C0J50_9471</name>
</gene>
<comment type="subcellular location">
    <subcellularLocation>
        <location evidence="1">Membrane</location>
    </subcellularLocation>
</comment>
<dbReference type="EMBL" id="MU577886">
    <property type="protein sequence ID" value="KAI5609493.1"/>
    <property type="molecule type" value="Genomic_DNA"/>
</dbReference>
<feature type="domain" description="Ig-like" evidence="7">
    <location>
        <begin position="93"/>
        <end position="190"/>
    </location>
</feature>
<evidence type="ECO:0000313" key="9">
    <source>
        <dbReference type="Proteomes" id="UP001205998"/>
    </source>
</evidence>
<name>A0AAD5FB31_SILAS</name>
<dbReference type="InterPro" id="IPR050504">
    <property type="entry name" value="IgSF_BTN/MOG"/>
</dbReference>
<proteinExistence type="predicted"/>
<reference evidence="8" key="1">
    <citation type="submission" date="2018-07" db="EMBL/GenBank/DDBJ databases">
        <title>Comparative genomics of catfishes provides insights into carnivory and benthic adaptation.</title>
        <authorList>
            <person name="Zhang Y."/>
            <person name="Wang D."/>
            <person name="Peng Z."/>
            <person name="Zheng S."/>
            <person name="Shao F."/>
            <person name="Tao W."/>
        </authorList>
    </citation>
    <scope>NUCLEOTIDE SEQUENCE</scope>
    <source>
        <strain evidence="8">Chongqing</strain>
    </source>
</reference>
<protein>
    <recommendedName>
        <fullName evidence="7">Ig-like domain-containing protein</fullName>
    </recommendedName>
</protein>
<keyword evidence="5" id="KW-0325">Glycoprotein</keyword>